<proteinExistence type="predicted"/>
<comment type="caution">
    <text evidence="1">The sequence shown here is derived from an EMBL/GenBank/DDBJ whole genome shotgun (WGS) entry which is preliminary data.</text>
</comment>
<sequence length="239" mass="26833">MKGHFKGMLLFYLIGGFMTENFFANDRLKYTFDGQYAHGCFFNSQAQDFEKPLVQLHATEKTLEQFNHARKVLNERALTLVDELDEPRYMTSTAQLTKLLHNTIINDLQVVQEAAEFICDMGNQDPQHTLRLVEYHSEKTGTYLVLVAGAPMLEAVLNDLNFTSEVFEPGENGQYYANNAAFLEAMAALAQSYFGLDVAGQLVAQTEVFAVGGPFINHVNALGSEDDDLNRICFIARVK</sequence>
<organism evidence="1 2">
    <name type="scientific">Ligilactobacillus equi DSM 15833 = JCM 10991</name>
    <dbReference type="NCBI Taxonomy" id="1423740"/>
    <lineage>
        <taxon>Bacteria</taxon>
        <taxon>Bacillati</taxon>
        <taxon>Bacillota</taxon>
        <taxon>Bacilli</taxon>
        <taxon>Lactobacillales</taxon>
        <taxon>Lactobacillaceae</taxon>
        <taxon>Ligilactobacillus</taxon>
    </lineage>
</organism>
<dbReference type="EMBL" id="AZFH01000181">
    <property type="protein sequence ID" value="KRL77092.1"/>
    <property type="molecule type" value="Genomic_DNA"/>
</dbReference>
<evidence type="ECO:0000313" key="2">
    <source>
        <dbReference type="Proteomes" id="UP000051048"/>
    </source>
</evidence>
<dbReference type="AlphaFoldDB" id="A0A0R1TA87"/>
<name>A0A0R1TA87_9LACO</name>
<evidence type="ECO:0000313" key="1">
    <source>
        <dbReference type="EMBL" id="KRL77092.1"/>
    </source>
</evidence>
<reference evidence="1 2" key="1">
    <citation type="journal article" date="2015" name="Genome Announc.">
        <title>Expanding the biotechnology potential of lactobacilli through comparative genomics of 213 strains and associated genera.</title>
        <authorList>
            <person name="Sun Z."/>
            <person name="Harris H.M."/>
            <person name="McCann A."/>
            <person name="Guo C."/>
            <person name="Argimon S."/>
            <person name="Zhang W."/>
            <person name="Yang X."/>
            <person name="Jeffery I.B."/>
            <person name="Cooney J.C."/>
            <person name="Kagawa T.F."/>
            <person name="Liu W."/>
            <person name="Song Y."/>
            <person name="Salvetti E."/>
            <person name="Wrobel A."/>
            <person name="Rasinkangas P."/>
            <person name="Parkhill J."/>
            <person name="Rea M.C."/>
            <person name="O'Sullivan O."/>
            <person name="Ritari J."/>
            <person name="Douillard F.P."/>
            <person name="Paul Ross R."/>
            <person name="Yang R."/>
            <person name="Briner A.E."/>
            <person name="Felis G.E."/>
            <person name="de Vos W.M."/>
            <person name="Barrangou R."/>
            <person name="Klaenhammer T.R."/>
            <person name="Caufield P.W."/>
            <person name="Cui Y."/>
            <person name="Zhang H."/>
            <person name="O'Toole P.W."/>
        </authorList>
    </citation>
    <scope>NUCLEOTIDE SEQUENCE [LARGE SCALE GENOMIC DNA]</scope>
    <source>
        <strain evidence="1 2">DSM 15833</strain>
    </source>
</reference>
<accession>A0A0R1TA87</accession>
<protein>
    <submittedName>
        <fullName evidence="1">Uncharacterized protein</fullName>
    </submittedName>
</protein>
<dbReference type="Proteomes" id="UP000051048">
    <property type="component" value="Unassembled WGS sequence"/>
</dbReference>
<dbReference type="STRING" id="1423740.FC36_GL001494"/>
<gene>
    <name evidence="1" type="ORF">FC36_GL001494</name>
</gene>
<dbReference type="PATRIC" id="fig|1423740.3.peg.1619"/>